<keyword evidence="6 8" id="KW-1133">Transmembrane helix</keyword>
<dbReference type="PANTHER" id="PTHR34975">
    <property type="entry name" value="SPORE GERMINATION PROTEIN A2"/>
    <property type="match status" value="1"/>
</dbReference>
<evidence type="ECO:0000256" key="1">
    <source>
        <dbReference type="ARBA" id="ARBA00004141"/>
    </source>
</evidence>
<feature type="transmembrane region" description="Helical" evidence="8">
    <location>
        <begin position="78"/>
        <end position="102"/>
    </location>
</feature>
<evidence type="ECO:0000256" key="6">
    <source>
        <dbReference type="ARBA" id="ARBA00022989"/>
    </source>
</evidence>
<dbReference type="GO" id="GO:0009847">
    <property type="term" value="P:spore germination"/>
    <property type="evidence" value="ECO:0007669"/>
    <property type="project" value="InterPro"/>
</dbReference>
<keyword evidence="3" id="KW-0813">Transport</keyword>
<keyword evidence="10" id="KW-1185">Reference proteome</keyword>
<feature type="transmembrane region" description="Helical" evidence="8">
    <location>
        <begin position="114"/>
        <end position="131"/>
    </location>
</feature>
<evidence type="ECO:0000256" key="5">
    <source>
        <dbReference type="ARBA" id="ARBA00022692"/>
    </source>
</evidence>
<proteinExistence type="inferred from homology"/>
<feature type="transmembrane region" description="Helical" evidence="8">
    <location>
        <begin position="12"/>
        <end position="32"/>
    </location>
</feature>
<dbReference type="Pfam" id="PF03845">
    <property type="entry name" value="Spore_permease"/>
    <property type="match status" value="1"/>
</dbReference>
<dbReference type="GO" id="GO:0016020">
    <property type="term" value="C:membrane"/>
    <property type="evidence" value="ECO:0007669"/>
    <property type="project" value="UniProtKB-SubCell"/>
</dbReference>
<evidence type="ECO:0000256" key="7">
    <source>
        <dbReference type="ARBA" id="ARBA00023136"/>
    </source>
</evidence>
<keyword evidence="5 8" id="KW-0812">Transmembrane</keyword>
<keyword evidence="7 8" id="KW-0472">Membrane</keyword>
<evidence type="ECO:0000256" key="8">
    <source>
        <dbReference type="SAM" id="Phobius"/>
    </source>
</evidence>
<evidence type="ECO:0000256" key="2">
    <source>
        <dbReference type="ARBA" id="ARBA00007998"/>
    </source>
</evidence>
<comment type="similarity">
    <text evidence="2">Belongs to the amino acid-polyamine-organocation (APC) superfamily. Spore germination protein (SGP) (TC 2.A.3.9) family.</text>
</comment>
<dbReference type="RefSeq" id="WP_173732277.1">
    <property type="nucleotide sequence ID" value="NZ_JABTTE010000027.1"/>
</dbReference>
<dbReference type="AlphaFoldDB" id="A0A8J8K9E8"/>
<feature type="non-terminal residue" evidence="9">
    <location>
        <position position="204"/>
    </location>
</feature>
<gene>
    <name evidence="9" type="ORF">HR057_15130</name>
</gene>
<keyword evidence="4" id="KW-0309">Germination</keyword>
<organism evidence="9 10">
    <name type="scientific">Calidifontibacillus erzurumensis</name>
    <dbReference type="NCBI Taxonomy" id="2741433"/>
    <lineage>
        <taxon>Bacteria</taxon>
        <taxon>Bacillati</taxon>
        <taxon>Bacillota</taxon>
        <taxon>Bacilli</taxon>
        <taxon>Bacillales</taxon>
        <taxon>Bacillaceae</taxon>
        <taxon>Calidifontibacillus/Schinkia group</taxon>
        <taxon>Calidifontibacillus</taxon>
    </lineage>
</organism>
<evidence type="ECO:0000313" key="10">
    <source>
        <dbReference type="Proteomes" id="UP000625804"/>
    </source>
</evidence>
<dbReference type="PANTHER" id="PTHR34975:SF2">
    <property type="entry name" value="SPORE GERMINATION PROTEIN A2"/>
    <property type="match status" value="1"/>
</dbReference>
<evidence type="ECO:0000256" key="4">
    <source>
        <dbReference type="ARBA" id="ARBA00022544"/>
    </source>
</evidence>
<comment type="subcellular location">
    <subcellularLocation>
        <location evidence="1">Membrane</location>
        <topology evidence="1">Multi-pass membrane protein</topology>
    </subcellularLocation>
</comment>
<comment type="caution">
    <text evidence="9">The sequence shown here is derived from an EMBL/GenBank/DDBJ whole genome shotgun (WGS) entry which is preliminary data.</text>
</comment>
<dbReference type="Proteomes" id="UP000625804">
    <property type="component" value="Unassembled WGS sequence"/>
</dbReference>
<dbReference type="EMBL" id="JABTTE010000027">
    <property type="protein sequence ID" value="NSL53076.1"/>
    <property type="molecule type" value="Genomic_DNA"/>
</dbReference>
<name>A0A8J8K9E8_9BACI</name>
<protein>
    <submittedName>
        <fullName evidence="9">GerAB/ArcD/ProY family transporter</fullName>
    </submittedName>
</protein>
<evidence type="ECO:0000313" key="9">
    <source>
        <dbReference type="EMBL" id="NSL53076.1"/>
    </source>
</evidence>
<feature type="transmembrane region" description="Helical" evidence="8">
    <location>
        <begin position="38"/>
        <end position="58"/>
    </location>
</feature>
<reference evidence="9" key="1">
    <citation type="submission" date="2020-06" db="EMBL/GenBank/DDBJ databases">
        <title>A novel thermopfilic bacterium from Erzurum, Turkey.</title>
        <authorList>
            <person name="Adiguzel A."/>
            <person name="Ay H."/>
            <person name="Baltaci M.O."/>
        </authorList>
    </citation>
    <scope>NUCLEOTIDE SEQUENCE</scope>
    <source>
        <strain evidence="9">P2</strain>
    </source>
</reference>
<evidence type="ECO:0000256" key="3">
    <source>
        <dbReference type="ARBA" id="ARBA00022448"/>
    </source>
</evidence>
<feature type="transmembrane region" description="Helical" evidence="8">
    <location>
        <begin position="143"/>
        <end position="161"/>
    </location>
</feature>
<accession>A0A8J8K9E8</accession>
<sequence>MEFISYRQSVYLLSMILPVTGHFLLLPTIIILSGHEAWVAILLALPIGLLFGFTLSRLHTIYPTYSFDKMLIKTFGKITGNLLMIILMGYFFYLLLITFYGLVDFIKLFFLPETPLWVLAIPFYLVVFYAIKVGVESITRISEALLPIIIFTGSAVGIATLHEKDYELLFPIFENGIAPMYGGILLTIALFGEMSMILMIHLKK</sequence>
<feature type="transmembrane region" description="Helical" evidence="8">
    <location>
        <begin position="181"/>
        <end position="202"/>
    </location>
</feature>
<dbReference type="InterPro" id="IPR004761">
    <property type="entry name" value="Spore_GerAB"/>
</dbReference>